<gene>
    <name evidence="2" type="ORF">FH972_000840</name>
</gene>
<accession>A0A5N6Q9Y0</accession>
<dbReference type="EMBL" id="CM017321">
    <property type="protein sequence ID" value="KAE7996092.1"/>
    <property type="molecule type" value="Genomic_DNA"/>
</dbReference>
<evidence type="ECO:0000256" key="1">
    <source>
        <dbReference type="SAM" id="MobiDB-lite"/>
    </source>
</evidence>
<feature type="compositionally biased region" description="Basic and acidic residues" evidence="1">
    <location>
        <begin position="17"/>
        <end position="33"/>
    </location>
</feature>
<feature type="region of interest" description="Disordered" evidence="1">
    <location>
        <begin position="1"/>
        <end position="33"/>
    </location>
</feature>
<name>A0A5N6Q9Y0_9ROSI</name>
<feature type="compositionally biased region" description="Basic and acidic residues" evidence="1">
    <location>
        <begin position="74"/>
        <end position="83"/>
    </location>
</feature>
<reference evidence="2 3" key="1">
    <citation type="submission" date="2019-06" db="EMBL/GenBank/DDBJ databases">
        <title>A chromosomal-level reference genome of Carpinus fangiana (Coryloideae, Betulaceae).</title>
        <authorList>
            <person name="Yang X."/>
            <person name="Wang Z."/>
            <person name="Zhang L."/>
            <person name="Hao G."/>
            <person name="Liu J."/>
            <person name="Yang Y."/>
        </authorList>
    </citation>
    <scope>NUCLEOTIDE SEQUENCE [LARGE SCALE GENOMIC DNA]</scope>
    <source>
        <strain evidence="2">Cfa_2016G</strain>
        <tissue evidence="2">Leaf</tissue>
    </source>
</reference>
<feature type="region of interest" description="Disordered" evidence="1">
    <location>
        <begin position="73"/>
        <end position="94"/>
    </location>
</feature>
<evidence type="ECO:0000313" key="2">
    <source>
        <dbReference type="EMBL" id="KAE7996092.1"/>
    </source>
</evidence>
<sequence>MKEPKQNENEEFTGDLPTKDSTLELKQSEKSEVAGDLQAEVVAANCYHPLALSFSDCNGFVVSSASNLEYEQINDPKMEEGHESTSSNWYVPSE</sequence>
<organism evidence="2 3">
    <name type="scientific">Carpinus fangiana</name>
    <dbReference type="NCBI Taxonomy" id="176857"/>
    <lineage>
        <taxon>Eukaryota</taxon>
        <taxon>Viridiplantae</taxon>
        <taxon>Streptophyta</taxon>
        <taxon>Embryophyta</taxon>
        <taxon>Tracheophyta</taxon>
        <taxon>Spermatophyta</taxon>
        <taxon>Magnoliopsida</taxon>
        <taxon>eudicotyledons</taxon>
        <taxon>Gunneridae</taxon>
        <taxon>Pentapetalae</taxon>
        <taxon>rosids</taxon>
        <taxon>fabids</taxon>
        <taxon>Fagales</taxon>
        <taxon>Betulaceae</taxon>
        <taxon>Carpinus</taxon>
    </lineage>
</organism>
<protein>
    <submittedName>
        <fullName evidence="2">Uncharacterized protein</fullName>
    </submittedName>
</protein>
<keyword evidence="3" id="KW-1185">Reference proteome</keyword>
<dbReference type="Proteomes" id="UP000327013">
    <property type="component" value="Chromosome 1"/>
</dbReference>
<feature type="compositionally biased region" description="Polar residues" evidence="1">
    <location>
        <begin position="84"/>
        <end position="94"/>
    </location>
</feature>
<evidence type="ECO:0000313" key="3">
    <source>
        <dbReference type="Proteomes" id="UP000327013"/>
    </source>
</evidence>
<proteinExistence type="predicted"/>
<dbReference type="AlphaFoldDB" id="A0A5N6Q9Y0"/>